<accession>A0A1G4IWW5</accession>
<keyword evidence="5 7" id="KW-0472">Membrane</keyword>
<feature type="transmembrane region" description="Helical" evidence="7">
    <location>
        <begin position="513"/>
        <end position="530"/>
    </location>
</feature>
<gene>
    <name evidence="9" type="ORF">LAMI_0B07008G</name>
</gene>
<feature type="transmembrane region" description="Helical" evidence="7">
    <location>
        <begin position="445"/>
        <end position="463"/>
    </location>
</feature>
<dbReference type="AlphaFoldDB" id="A0A1G4IWW5"/>
<dbReference type="PROSITE" id="PS50850">
    <property type="entry name" value="MFS"/>
    <property type="match status" value="1"/>
</dbReference>
<feature type="transmembrane region" description="Helical" evidence="7">
    <location>
        <begin position="403"/>
        <end position="424"/>
    </location>
</feature>
<evidence type="ECO:0000313" key="10">
    <source>
        <dbReference type="Proteomes" id="UP000191024"/>
    </source>
</evidence>
<dbReference type="Pfam" id="PF07690">
    <property type="entry name" value="MFS_1"/>
    <property type="match status" value="1"/>
</dbReference>
<dbReference type="Gene3D" id="1.20.1250.20">
    <property type="entry name" value="MFS general substrate transporter like domains"/>
    <property type="match status" value="2"/>
</dbReference>
<keyword evidence="10" id="KW-1185">Reference proteome</keyword>
<feature type="transmembrane region" description="Helical" evidence="7">
    <location>
        <begin position="44"/>
        <end position="63"/>
    </location>
</feature>
<feature type="transmembrane region" description="Helical" evidence="7">
    <location>
        <begin position="220"/>
        <end position="246"/>
    </location>
</feature>
<reference evidence="9 10" key="1">
    <citation type="submission" date="2016-03" db="EMBL/GenBank/DDBJ databases">
        <authorList>
            <person name="Devillers H."/>
        </authorList>
    </citation>
    <scope>NUCLEOTIDE SEQUENCE [LARGE SCALE GENOMIC DNA]</scope>
    <source>
        <strain evidence="9">CBS 11717</strain>
    </source>
</reference>
<sequence>MNKFALVCCMASLALTLFLAALDIVIVITLYDTIGQKFNDYSSIGWLVTGYSLPNALFTLLWGRFASLSGLKTSLVMSILIFELGSLIVAVSTSMGMLIGGRVVAGCGGSGIQSLVFAVGTSLVQEKNRGLVITALGLAFAIAFAVAPIIGGAFTENVTWRWCFYINLPVGGLALFLLLCTYNPTGKPWTHTVRDNGRAVIRAPYGNLFRAKFWHEFSHLLFFKLDFIGFALSSAGFVLFLLGFTFGGTQNAWDSGTIIAYITVGGILILLFVLFDFVLLPWYGRRNEHLPVSPLLSWSMCKIPGIFTSSFANFFCCFAFNMQIVYIVQFYQIVHNKGPTAASMHMWAFLVPVMLSIIIMGKVNQKLGLIKPGIVVGVVCGVAGSGVLTLISNDSTTGQVIGYSIMPGIAFGSIMQGSLLSAQVQVEKSDPLFHPKFIEATAINTFAKSLGMSFGGIFATMVFTNSVHDKFVQHNLDLSAYGSVEGLIVASEHHYQGPDSLVAKIITDAIRNVYYVSLGCSAISFMFGIFSSNKRLFYKQPQDLEKTETQDTIGKRESDSAPSSGQEDSQLDGQEECVAEPKLDISSTR</sequence>
<evidence type="ECO:0000256" key="4">
    <source>
        <dbReference type="ARBA" id="ARBA00022989"/>
    </source>
</evidence>
<feature type="transmembrane region" description="Helical" evidence="7">
    <location>
        <begin position="131"/>
        <end position="153"/>
    </location>
</feature>
<evidence type="ECO:0000256" key="2">
    <source>
        <dbReference type="ARBA" id="ARBA00008335"/>
    </source>
</evidence>
<protein>
    <submittedName>
        <fullName evidence="9">LAMI_0B07008g1_1</fullName>
    </submittedName>
</protein>
<evidence type="ECO:0000256" key="3">
    <source>
        <dbReference type="ARBA" id="ARBA00022692"/>
    </source>
</evidence>
<evidence type="ECO:0000256" key="5">
    <source>
        <dbReference type="ARBA" id="ARBA00023136"/>
    </source>
</evidence>
<feature type="transmembrane region" description="Helical" evidence="7">
    <location>
        <begin position="258"/>
        <end position="284"/>
    </location>
</feature>
<dbReference type="InterPro" id="IPR020846">
    <property type="entry name" value="MFS_dom"/>
</dbReference>
<feature type="transmembrane region" description="Helical" evidence="7">
    <location>
        <begin position="75"/>
        <end position="97"/>
    </location>
</feature>
<feature type="transmembrane region" description="Helical" evidence="7">
    <location>
        <begin position="305"/>
        <end position="328"/>
    </location>
</feature>
<keyword evidence="3 7" id="KW-0812">Transmembrane</keyword>
<dbReference type="GO" id="GO:0022857">
    <property type="term" value="F:transmembrane transporter activity"/>
    <property type="evidence" value="ECO:0007669"/>
    <property type="project" value="InterPro"/>
</dbReference>
<dbReference type="PANTHER" id="PTHR23501:SF198">
    <property type="entry name" value="AZOLE RESISTANCE PROTEIN 1-RELATED"/>
    <property type="match status" value="1"/>
</dbReference>
<dbReference type="InterPro" id="IPR011701">
    <property type="entry name" value="MFS"/>
</dbReference>
<organism evidence="9 10">
    <name type="scientific">Lachancea mirantina</name>
    <dbReference type="NCBI Taxonomy" id="1230905"/>
    <lineage>
        <taxon>Eukaryota</taxon>
        <taxon>Fungi</taxon>
        <taxon>Dikarya</taxon>
        <taxon>Ascomycota</taxon>
        <taxon>Saccharomycotina</taxon>
        <taxon>Saccharomycetes</taxon>
        <taxon>Saccharomycetales</taxon>
        <taxon>Saccharomycetaceae</taxon>
        <taxon>Lachancea</taxon>
    </lineage>
</organism>
<evidence type="ECO:0000256" key="1">
    <source>
        <dbReference type="ARBA" id="ARBA00004141"/>
    </source>
</evidence>
<name>A0A1G4IWW5_9SACH</name>
<dbReference type="InterPro" id="IPR036259">
    <property type="entry name" value="MFS_trans_sf"/>
</dbReference>
<evidence type="ECO:0000256" key="6">
    <source>
        <dbReference type="SAM" id="MobiDB-lite"/>
    </source>
</evidence>
<proteinExistence type="inferred from homology"/>
<dbReference type="EMBL" id="LT598464">
    <property type="protein sequence ID" value="SCU81611.1"/>
    <property type="molecule type" value="Genomic_DNA"/>
</dbReference>
<dbReference type="SUPFAM" id="SSF103473">
    <property type="entry name" value="MFS general substrate transporter"/>
    <property type="match status" value="2"/>
</dbReference>
<feature type="transmembrane region" description="Helical" evidence="7">
    <location>
        <begin position="103"/>
        <end position="124"/>
    </location>
</feature>
<feature type="domain" description="Major facilitator superfamily (MFS) profile" evidence="8">
    <location>
        <begin position="9"/>
        <end position="536"/>
    </location>
</feature>
<dbReference type="OrthoDB" id="10021397at2759"/>
<evidence type="ECO:0000259" key="8">
    <source>
        <dbReference type="PROSITE" id="PS50850"/>
    </source>
</evidence>
<keyword evidence="4 7" id="KW-1133">Transmembrane helix</keyword>
<feature type="region of interest" description="Disordered" evidence="6">
    <location>
        <begin position="547"/>
        <end position="589"/>
    </location>
</feature>
<feature type="transmembrane region" description="Helical" evidence="7">
    <location>
        <begin position="159"/>
        <end position="180"/>
    </location>
</feature>
<evidence type="ECO:0000256" key="7">
    <source>
        <dbReference type="SAM" id="Phobius"/>
    </source>
</evidence>
<comment type="subcellular location">
    <subcellularLocation>
        <location evidence="1">Membrane</location>
        <topology evidence="1">Multi-pass membrane protein</topology>
    </subcellularLocation>
</comment>
<feature type="compositionally biased region" description="Basic and acidic residues" evidence="6">
    <location>
        <begin position="547"/>
        <end position="559"/>
    </location>
</feature>
<dbReference type="GO" id="GO:0005886">
    <property type="term" value="C:plasma membrane"/>
    <property type="evidence" value="ECO:0007669"/>
    <property type="project" value="TreeGrafter"/>
</dbReference>
<dbReference type="FunFam" id="1.20.1250.20:FF:000373">
    <property type="entry name" value="Vacuolar basic amino acid transporter"/>
    <property type="match status" value="1"/>
</dbReference>
<feature type="transmembrane region" description="Helical" evidence="7">
    <location>
        <begin position="373"/>
        <end position="391"/>
    </location>
</feature>
<comment type="similarity">
    <text evidence="2">Belongs to the major facilitator superfamily.</text>
</comment>
<dbReference type="Proteomes" id="UP000191024">
    <property type="component" value="Chromosome B"/>
</dbReference>
<evidence type="ECO:0000313" key="9">
    <source>
        <dbReference type="EMBL" id="SCU81611.1"/>
    </source>
</evidence>
<feature type="compositionally biased region" description="Acidic residues" evidence="6">
    <location>
        <begin position="569"/>
        <end position="578"/>
    </location>
</feature>
<dbReference type="PANTHER" id="PTHR23501">
    <property type="entry name" value="MAJOR FACILITATOR SUPERFAMILY"/>
    <property type="match status" value="1"/>
</dbReference>
<feature type="transmembrane region" description="Helical" evidence="7">
    <location>
        <begin position="340"/>
        <end position="361"/>
    </location>
</feature>